<protein>
    <submittedName>
        <fullName evidence="2">Uncharacterized protein</fullName>
    </submittedName>
</protein>
<dbReference type="AlphaFoldDB" id="A0A2M7LQ11"/>
<evidence type="ECO:0000313" key="2">
    <source>
        <dbReference type="EMBL" id="PIX70142.1"/>
    </source>
</evidence>
<reference evidence="3" key="1">
    <citation type="submission" date="2017-09" db="EMBL/GenBank/DDBJ databases">
        <title>Depth-based differentiation of microbial function through sediment-hosted aquifers and enrichment of novel symbionts in the deep terrestrial subsurface.</title>
        <authorList>
            <person name="Probst A.J."/>
            <person name="Ladd B."/>
            <person name="Jarett J.K."/>
            <person name="Geller-Mcgrath D.E."/>
            <person name="Sieber C.M.K."/>
            <person name="Emerson J.B."/>
            <person name="Anantharaman K."/>
            <person name="Thomas B.C."/>
            <person name="Malmstrom R."/>
            <person name="Stieglmeier M."/>
            <person name="Klingl A."/>
            <person name="Woyke T."/>
            <person name="Ryan C.M."/>
            <person name="Banfield J.F."/>
        </authorList>
    </citation>
    <scope>NUCLEOTIDE SEQUENCE [LARGE SCALE GENOMIC DNA]</scope>
</reference>
<evidence type="ECO:0000256" key="1">
    <source>
        <dbReference type="SAM" id="Phobius"/>
    </source>
</evidence>
<keyword evidence="1" id="KW-0812">Transmembrane</keyword>
<dbReference type="EMBL" id="PFJI01000208">
    <property type="protein sequence ID" value="PIX70142.1"/>
    <property type="molecule type" value="Genomic_DNA"/>
</dbReference>
<sequence length="173" mass="19771">MSRLESHRQKNLYRRIYLLAGILIIFIIFMYTVGLRLIIDCSLMLSGVNKNTKIIENVSSINNDFSNLLVDHPLTATNAASILLTGSVINFDQVEFYLNDEKIKDISPTDGNFSEVINNLQKGDNKIFLIAKSSTDKRLKKSEVYEILYKNEKPKLEITQPIDQTKTSQQEII</sequence>
<organism evidence="2 3">
    <name type="scientific">Candidatus Roizmanbacteria bacterium CG_4_10_14_3_um_filter_33_21</name>
    <dbReference type="NCBI Taxonomy" id="1974830"/>
    <lineage>
        <taxon>Bacteria</taxon>
        <taxon>Candidatus Roizmaniibacteriota</taxon>
    </lineage>
</organism>
<accession>A0A2M7LQ11</accession>
<feature type="non-terminal residue" evidence="2">
    <location>
        <position position="173"/>
    </location>
</feature>
<dbReference type="Proteomes" id="UP000229708">
    <property type="component" value="Unassembled WGS sequence"/>
</dbReference>
<keyword evidence="1" id="KW-1133">Transmembrane helix</keyword>
<feature type="transmembrane region" description="Helical" evidence="1">
    <location>
        <begin position="16"/>
        <end position="39"/>
    </location>
</feature>
<gene>
    <name evidence="2" type="ORF">COZ39_04825</name>
</gene>
<evidence type="ECO:0000313" key="3">
    <source>
        <dbReference type="Proteomes" id="UP000229708"/>
    </source>
</evidence>
<name>A0A2M7LQ11_9BACT</name>
<proteinExistence type="predicted"/>
<comment type="caution">
    <text evidence="2">The sequence shown here is derived from an EMBL/GenBank/DDBJ whole genome shotgun (WGS) entry which is preliminary data.</text>
</comment>
<keyword evidence="1" id="KW-0472">Membrane</keyword>